<evidence type="ECO:0000313" key="2">
    <source>
        <dbReference type="EMBL" id="KEO73156.1"/>
    </source>
</evidence>
<dbReference type="STRING" id="1048983.EL17_12415"/>
<keyword evidence="1" id="KW-1133">Transmembrane helix</keyword>
<evidence type="ECO:0000313" key="3">
    <source>
        <dbReference type="Proteomes" id="UP000027821"/>
    </source>
</evidence>
<dbReference type="AlphaFoldDB" id="A0A074KT84"/>
<dbReference type="InterPro" id="IPR046525">
    <property type="entry name" value="DUF6702"/>
</dbReference>
<reference evidence="2 3" key="1">
    <citation type="submission" date="2014-04" db="EMBL/GenBank/DDBJ databases">
        <title>Characterization and application of a salt tolerant electro-active bacterium.</title>
        <authorList>
            <person name="Yang L."/>
            <person name="Wei S."/>
            <person name="Tay Q.X.M."/>
        </authorList>
    </citation>
    <scope>NUCLEOTIDE SEQUENCE [LARGE SCALE GENOMIC DNA]</scope>
    <source>
        <strain evidence="2 3">LY1</strain>
    </source>
</reference>
<protein>
    <submittedName>
        <fullName evidence="2">Uncharacterized protein</fullName>
    </submittedName>
</protein>
<gene>
    <name evidence="2" type="ORF">EL17_12415</name>
</gene>
<comment type="caution">
    <text evidence="2">The sequence shown here is derived from an EMBL/GenBank/DDBJ whole genome shotgun (WGS) entry which is preliminary data.</text>
</comment>
<dbReference type="RefSeq" id="WP_035074790.1">
    <property type="nucleotide sequence ID" value="NZ_JMIH01000022.1"/>
</dbReference>
<organism evidence="2 3">
    <name type="scientific">Anditalea andensis</name>
    <dbReference type="NCBI Taxonomy" id="1048983"/>
    <lineage>
        <taxon>Bacteria</taxon>
        <taxon>Pseudomonadati</taxon>
        <taxon>Bacteroidota</taxon>
        <taxon>Cytophagia</taxon>
        <taxon>Cytophagales</taxon>
        <taxon>Cytophagaceae</taxon>
        <taxon>Anditalea</taxon>
    </lineage>
</organism>
<keyword evidence="3" id="KW-1185">Reference proteome</keyword>
<dbReference type="Proteomes" id="UP000027821">
    <property type="component" value="Unassembled WGS sequence"/>
</dbReference>
<keyword evidence="1" id="KW-0472">Membrane</keyword>
<proteinExistence type="predicted"/>
<evidence type="ECO:0000256" key="1">
    <source>
        <dbReference type="SAM" id="Phobius"/>
    </source>
</evidence>
<accession>A0A074KT84</accession>
<keyword evidence="1" id="KW-0812">Transmembrane</keyword>
<dbReference type="OrthoDB" id="5735516at2"/>
<dbReference type="Pfam" id="PF20420">
    <property type="entry name" value="DUF6702"/>
    <property type="match status" value="1"/>
</dbReference>
<name>A0A074KT84_9BACT</name>
<sequence length="163" mass="19324">MHHHYIFTIILGWMAIFHPFYISLTEAKYNEQSGSFEISQKIFWDDFESVLSGESGKKLNFLNPADQQELDAMVEKYLLLHNLLYVNGKEVKLKYLGYEVEEDAAWFYFQSEKVKFPYEVGMKNTVFLKQFENQQHVVNLYVGKNPKTLMLDRKKNFGKVKFN</sequence>
<dbReference type="EMBL" id="JMIH01000022">
    <property type="protein sequence ID" value="KEO73156.1"/>
    <property type="molecule type" value="Genomic_DNA"/>
</dbReference>
<feature type="transmembrane region" description="Helical" evidence="1">
    <location>
        <begin position="6"/>
        <end position="24"/>
    </location>
</feature>
<dbReference type="eggNOG" id="ENOG503140B">
    <property type="taxonomic scope" value="Bacteria"/>
</dbReference>